<dbReference type="EMBL" id="JACJIG010000002">
    <property type="protein sequence ID" value="MBA8918158.1"/>
    <property type="molecule type" value="Genomic_DNA"/>
</dbReference>
<organism evidence="1 2">
    <name type="scientific">Bacillus aerius</name>
    <dbReference type="NCBI Taxonomy" id="293388"/>
    <lineage>
        <taxon>Bacteria</taxon>
        <taxon>Bacillati</taxon>
        <taxon>Bacillota</taxon>
        <taxon>Bacilli</taxon>
        <taxon>Bacillales</taxon>
        <taxon>Bacillaceae</taxon>
        <taxon>Bacillus</taxon>
    </lineage>
</organism>
<proteinExistence type="predicted"/>
<protein>
    <recommendedName>
        <fullName evidence="3">Transposase</fullName>
    </recommendedName>
</protein>
<gene>
    <name evidence="1" type="ORF">HNP39_001879</name>
</gene>
<evidence type="ECO:0000313" key="2">
    <source>
        <dbReference type="Proteomes" id="UP000517315"/>
    </source>
</evidence>
<name>A0ABR6B207_9BACI</name>
<dbReference type="Proteomes" id="UP000517315">
    <property type="component" value="Unassembled WGS sequence"/>
</dbReference>
<keyword evidence="2" id="KW-1185">Reference proteome</keyword>
<accession>A0ABR6B207</accession>
<evidence type="ECO:0000313" key="1">
    <source>
        <dbReference type="EMBL" id="MBA8918158.1"/>
    </source>
</evidence>
<evidence type="ECO:0008006" key="3">
    <source>
        <dbReference type="Google" id="ProtNLM"/>
    </source>
</evidence>
<sequence>MTEKVILHKSRRLSMKLEKGEWHWEAVQIVQKHFLSSKNFIYRIRE</sequence>
<reference evidence="1 2" key="1">
    <citation type="submission" date="2020-08" db="EMBL/GenBank/DDBJ databases">
        <title>Functional genomics of gut bacteria from endangered species of beetles.</title>
        <authorList>
            <person name="Carlos-Shanley C."/>
        </authorList>
    </citation>
    <scope>NUCLEOTIDE SEQUENCE [LARGE SCALE GENOMIC DNA]</scope>
    <source>
        <strain evidence="1 2">S00152</strain>
    </source>
</reference>
<comment type="caution">
    <text evidence="1">The sequence shown here is derived from an EMBL/GenBank/DDBJ whole genome shotgun (WGS) entry which is preliminary data.</text>
</comment>